<protein>
    <recommendedName>
        <fullName evidence="3">Sulfurtransferase</fullName>
    </recommendedName>
</protein>
<feature type="domain" description="Rhodanese" evidence="4">
    <location>
        <begin position="212"/>
        <end position="324"/>
    </location>
</feature>
<dbReference type="InterPro" id="IPR036873">
    <property type="entry name" value="Rhodanese-like_dom_sf"/>
</dbReference>
<dbReference type="NCBIfam" id="NF008557">
    <property type="entry name" value="PRK11493.1"/>
    <property type="match status" value="1"/>
</dbReference>
<dbReference type="CDD" id="cd01448">
    <property type="entry name" value="TST_Repeat_1"/>
    <property type="match status" value="1"/>
</dbReference>
<dbReference type="Proteomes" id="UP000001396">
    <property type="component" value="Unassembled WGS sequence"/>
</dbReference>
<reference evidence="5 6" key="1">
    <citation type="journal article" date="2011" name="Genome Res.">
        <title>Phylogeny-wide analysis of social amoeba genomes highlights ancient origins for complex intercellular communication.</title>
        <authorList>
            <person name="Heidel A.J."/>
            <person name="Lawal H.M."/>
            <person name="Felder M."/>
            <person name="Schilde C."/>
            <person name="Helps N.R."/>
            <person name="Tunggal B."/>
            <person name="Rivero F."/>
            <person name="John U."/>
            <person name="Schleicher M."/>
            <person name="Eichinger L."/>
            <person name="Platzer M."/>
            <person name="Noegel A.A."/>
            <person name="Schaap P."/>
            <person name="Gloeckner G."/>
        </authorList>
    </citation>
    <scope>NUCLEOTIDE SEQUENCE [LARGE SCALE GENOMIC DNA]</scope>
    <source>
        <strain evidence="6">ATCC 26659 / Pp 5 / PN500</strain>
    </source>
</reference>
<name>D3B056_HETP5</name>
<dbReference type="PROSITE" id="PS50206">
    <property type="entry name" value="RHODANESE_3"/>
    <property type="match status" value="2"/>
</dbReference>
<dbReference type="GO" id="GO:0005739">
    <property type="term" value="C:mitochondrion"/>
    <property type="evidence" value="ECO:0007669"/>
    <property type="project" value="TreeGrafter"/>
</dbReference>
<dbReference type="GO" id="GO:0004792">
    <property type="term" value="F:thiosulfate-cyanide sulfurtransferase activity"/>
    <property type="evidence" value="ECO:0007669"/>
    <property type="project" value="InterPro"/>
</dbReference>
<organism evidence="5 6">
    <name type="scientific">Heterostelium pallidum (strain ATCC 26659 / Pp 5 / PN500)</name>
    <name type="common">Cellular slime mold</name>
    <name type="synonym">Polysphondylium pallidum</name>
    <dbReference type="NCBI Taxonomy" id="670386"/>
    <lineage>
        <taxon>Eukaryota</taxon>
        <taxon>Amoebozoa</taxon>
        <taxon>Evosea</taxon>
        <taxon>Eumycetozoa</taxon>
        <taxon>Dictyostelia</taxon>
        <taxon>Acytosteliales</taxon>
        <taxon>Acytosteliaceae</taxon>
        <taxon>Heterostelium</taxon>
    </lineage>
</organism>
<dbReference type="SMART" id="SM00450">
    <property type="entry name" value="RHOD"/>
    <property type="match status" value="2"/>
</dbReference>
<dbReference type="Gene3D" id="3.40.250.10">
    <property type="entry name" value="Rhodanese-like domain"/>
    <property type="match status" value="2"/>
</dbReference>
<dbReference type="STRING" id="670386.D3B056"/>
<dbReference type="PANTHER" id="PTHR11364">
    <property type="entry name" value="THIOSULFATE SULFERTANSFERASE"/>
    <property type="match status" value="1"/>
</dbReference>
<dbReference type="FunCoup" id="D3B056">
    <property type="interactions" value="508"/>
</dbReference>
<evidence type="ECO:0000313" key="5">
    <source>
        <dbReference type="EMBL" id="EFA84680.1"/>
    </source>
</evidence>
<evidence type="ECO:0000256" key="1">
    <source>
        <dbReference type="ARBA" id="ARBA00022679"/>
    </source>
</evidence>
<dbReference type="FunFam" id="3.40.250.10:FF:000001">
    <property type="entry name" value="Sulfurtransferase"/>
    <property type="match status" value="1"/>
</dbReference>
<dbReference type="Pfam" id="PF00581">
    <property type="entry name" value="Rhodanese"/>
    <property type="match status" value="2"/>
</dbReference>
<dbReference type="OMA" id="NNNWFAS"/>
<dbReference type="RefSeq" id="XP_020436793.1">
    <property type="nucleotide sequence ID" value="XM_020572676.1"/>
</dbReference>
<evidence type="ECO:0000313" key="6">
    <source>
        <dbReference type="Proteomes" id="UP000001396"/>
    </source>
</evidence>
<accession>D3B056</accession>
<dbReference type="SUPFAM" id="SSF52821">
    <property type="entry name" value="Rhodanese/Cell cycle control phosphatase"/>
    <property type="match status" value="2"/>
</dbReference>
<keyword evidence="1 3" id="KW-0808">Transferase</keyword>
<dbReference type="InterPro" id="IPR001307">
    <property type="entry name" value="Thiosulphate_STrfase_CS"/>
</dbReference>
<sequence length="335" mass="37156">MLKSIRLLSSVLKSSSPTSKSSYLFNNKSTFASVISRTMSTTTAVNPNLFVSPQWLNDNLSSVKVVDASWWMPHEKRDIRADYQAAHIDGAVLFDIDEICDKSVNLPHNLPTPAVFEKAVGERLGISEQDHVVIYDCRGTYVASARVWWTFLIFGHNPAKVSILRGGLPAWTRANLPTVAGAIKDTDKPTTYKSTFNGSLVKNREDLEKNIVDKHYQVVDARVADRFYGRVDEPRPGLHRGHIPGAFNVPWVEIVNSAEGGYQNKERVLELFKNNGINVEQPILTTCGSGTTAAVLTLGLHSFGYPIAPIYDGSWSEWGQPQLNLPVEPIPQPKN</sequence>
<dbReference type="GeneID" id="31357201"/>
<dbReference type="InParanoid" id="D3B056"/>
<feature type="domain" description="Rhodanese" evidence="4">
    <location>
        <begin position="59"/>
        <end position="180"/>
    </location>
</feature>
<dbReference type="PROSITE" id="PS00683">
    <property type="entry name" value="RHODANESE_2"/>
    <property type="match status" value="1"/>
</dbReference>
<keyword evidence="2" id="KW-0677">Repeat</keyword>
<dbReference type="InterPro" id="IPR001763">
    <property type="entry name" value="Rhodanese-like_dom"/>
</dbReference>
<gene>
    <name evidence="5" type="ORF">PPL_01672</name>
</gene>
<dbReference type="PANTHER" id="PTHR11364:SF27">
    <property type="entry name" value="SULFURTRANSFERASE"/>
    <property type="match status" value="1"/>
</dbReference>
<dbReference type="InterPro" id="IPR045078">
    <property type="entry name" value="TST/MPST-like"/>
</dbReference>
<comment type="caution">
    <text evidence="5">The sequence shown here is derived from an EMBL/GenBank/DDBJ whole genome shotgun (WGS) entry which is preliminary data.</text>
</comment>
<evidence type="ECO:0000256" key="2">
    <source>
        <dbReference type="ARBA" id="ARBA00022737"/>
    </source>
</evidence>
<dbReference type="AlphaFoldDB" id="D3B056"/>
<dbReference type="CDD" id="cd01449">
    <property type="entry name" value="TST_Repeat_2"/>
    <property type="match status" value="1"/>
</dbReference>
<evidence type="ECO:0000259" key="4">
    <source>
        <dbReference type="PROSITE" id="PS50206"/>
    </source>
</evidence>
<keyword evidence="6" id="KW-1185">Reference proteome</keyword>
<dbReference type="EMBL" id="ADBJ01000008">
    <property type="protein sequence ID" value="EFA84680.1"/>
    <property type="molecule type" value="Genomic_DNA"/>
</dbReference>
<evidence type="ECO:0000256" key="3">
    <source>
        <dbReference type="RuleBase" id="RU000507"/>
    </source>
</evidence>
<proteinExistence type="predicted"/>